<dbReference type="PROSITE" id="PS00028">
    <property type="entry name" value="ZINC_FINGER_C2H2_1"/>
    <property type="match status" value="4"/>
</dbReference>
<feature type="compositionally biased region" description="Polar residues" evidence="13">
    <location>
        <begin position="451"/>
        <end position="478"/>
    </location>
</feature>
<feature type="region of interest" description="Disordered" evidence="13">
    <location>
        <begin position="223"/>
        <end position="261"/>
    </location>
</feature>
<evidence type="ECO:0000256" key="1">
    <source>
        <dbReference type="ARBA" id="ARBA00003767"/>
    </source>
</evidence>
<feature type="domain" description="C2H2-type" evidence="14">
    <location>
        <begin position="488"/>
        <end position="515"/>
    </location>
</feature>
<dbReference type="SMART" id="SM00355">
    <property type="entry name" value="ZnF_C2H2"/>
    <property type="match status" value="5"/>
</dbReference>
<feature type="compositionally biased region" description="Basic and acidic residues" evidence="13">
    <location>
        <begin position="441"/>
        <end position="450"/>
    </location>
</feature>
<dbReference type="GO" id="GO:0003677">
    <property type="term" value="F:DNA binding"/>
    <property type="evidence" value="ECO:0007669"/>
    <property type="project" value="UniProtKB-KW"/>
</dbReference>
<dbReference type="GO" id="GO:0005634">
    <property type="term" value="C:nucleus"/>
    <property type="evidence" value="ECO:0007669"/>
    <property type="project" value="UniProtKB-SubCell"/>
</dbReference>
<keyword evidence="5" id="KW-0677">Repeat</keyword>
<comment type="subcellular location">
    <subcellularLocation>
        <location evidence="2">Nucleus</location>
    </subcellularLocation>
</comment>
<feature type="compositionally biased region" description="Basic residues" evidence="13">
    <location>
        <begin position="185"/>
        <end position="194"/>
    </location>
</feature>
<comment type="similarity">
    <text evidence="3">Belongs to the krueppel C2H2-type zinc-finger protein family.</text>
</comment>
<feature type="compositionally biased region" description="Basic and acidic residues" evidence="13">
    <location>
        <begin position="68"/>
        <end position="79"/>
    </location>
</feature>
<evidence type="ECO:0000313" key="15">
    <source>
        <dbReference type="Ensembl" id="ENSAPEP00000017428.1"/>
    </source>
</evidence>
<feature type="compositionally biased region" description="Basic and acidic residues" evidence="13">
    <location>
        <begin position="175"/>
        <end position="184"/>
    </location>
</feature>
<name>A0A3P8SZ33_AMPPE</name>
<evidence type="ECO:0000256" key="5">
    <source>
        <dbReference type="ARBA" id="ARBA00022737"/>
    </source>
</evidence>
<feature type="compositionally biased region" description="Basic and acidic residues" evidence="13">
    <location>
        <begin position="251"/>
        <end position="261"/>
    </location>
</feature>
<evidence type="ECO:0000256" key="10">
    <source>
        <dbReference type="ARBA" id="ARBA00023163"/>
    </source>
</evidence>
<evidence type="ECO:0000256" key="2">
    <source>
        <dbReference type="ARBA" id="ARBA00004123"/>
    </source>
</evidence>
<evidence type="ECO:0000256" key="6">
    <source>
        <dbReference type="ARBA" id="ARBA00022771"/>
    </source>
</evidence>
<evidence type="ECO:0000259" key="14">
    <source>
        <dbReference type="PROSITE" id="PS50157"/>
    </source>
</evidence>
<feature type="region of interest" description="Disordered" evidence="13">
    <location>
        <begin position="441"/>
        <end position="478"/>
    </location>
</feature>
<evidence type="ECO:0000256" key="12">
    <source>
        <dbReference type="PROSITE-ProRule" id="PRU00042"/>
    </source>
</evidence>
<keyword evidence="16" id="KW-1185">Reference proteome</keyword>
<feature type="region of interest" description="Disordered" evidence="13">
    <location>
        <begin position="68"/>
        <end position="91"/>
    </location>
</feature>
<dbReference type="PANTHER" id="PTHR24394">
    <property type="entry name" value="ZINC FINGER PROTEIN"/>
    <property type="match status" value="1"/>
</dbReference>
<keyword evidence="8" id="KW-0805">Transcription regulation</keyword>
<feature type="compositionally biased region" description="Basic and acidic residues" evidence="13">
    <location>
        <begin position="223"/>
        <end position="234"/>
    </location>
</feature>
<feature type="compositionally biased region" description="Polar residues" evidence="13">
    <location>
        <begin position="350"/>
        <end position="367"/>
    </location>
</feature>
<keyword evidence="6 12" id="KW-0863">Zinc-finger</keyword>
<dbReference type="Proteomes" id="UP000265080">
    <property type="component" value="Chromosome 13"/>
</dbReference>
<evidence type="ECO:0000256" key="4">
    <source>
        <dbReference type="ARBA" id="ARBA00022723"/>
    </source>
</evidence>
<dbReference type="GO" id="GO:0008270">
    <property type="term" value="F:zinc ion binding"/>
    <property type="evidence" value="ECO:0007669"/>
    <property type="project" value="UniProtKB-KW"/>
</dbReference>
<dbReference type="InterPro" id="IPR036236">
    <property type="entry name" value="Znf_C2H2_sf"/>
</dbReference>
<evidence type="ECO:0000256" key="11">
    <source>
        <dbReference type="ARBA" id="ARBA00023242"/>
    </source>
</evidence>
<accession>A0A3P8SZ33</accession>
<evidence type="ECO:0000256" key="8">
    <source>
        <dbReference type="ARBA" id="ARBA00023015"/>
    </source>
</evidence>
<keyword evidence="11" id="KW-0539">Nucleus</keyword>
<dbReference type="SUPFAM" id="SSF57667">
    <property type="entry name" value="beta-beta-alpha zinc fingers"/>
    <property type="match status" value="3"/>
</dbReference>
<feature type="region of interest" description="Disordered" evidence="13">
    <location>
        <begin position="161"/>
        <end position="194"/>
    </location>
</feature>
<evidence type="ECO:0000256" key="3">
    <source>
        <dbReference type="ARBA" id="ARBA00006991"/>
    </source>
</evidence>
<evidence type="ECO:0000256" key="9">
    <source>
        <dbReference type="ARBA" id="ARBA00023125"/>
    </source>
</evidence>
<dbReference type="OMA" id="RWQTMGV"/>
<evidence type="ECO:0000256" key="7">
    <source>
        <dbReference type="ARBA" id="ARBA00022833"/>
    </source>
</evidence>
<keyword evidence="7" id="KW-0862">Zinc</keyword>
<sequence length="551" mass="63163">MSDYLTRAFRAQLTTTMDAVLRKAVFEVMKIFDNTLYDHQMEMAQKGEEVAQLKIKLQTAELRLKDLELGGDKGAETKKTQTNPTPKDTDVVHDASAQTSNVPEIDFEVPDDWCAPLGSETKPRIDICPSVRLRRLSIPVSHIPIRKQEVIDFDINSCQKTNHGRKSKRISTLNENHKQTEDRKLRRHGKGARRTPIRSDIKILLKDIQQEYSAVANFQSLGEARHRTGKKQDHTNNSQRERKKSAATESKSTEEKTVKNDGKNTYSCKICKKTFDTEFGLNVHANSHRRCRGCKKSFPLLSALKCHKPVCKKLKRLLEKEAASTPKISCDKEKTPELSKKQNVIEKKSTPSSSNHSELPTQGDGSTSRYSCTYCNKKFNFPYKLQQHMRIHTGEKPFSCSMCPKEFRLKQSLKLHMENHHKGQTNSIETNGDLAWMEPLEKNDNNREDPNSSSQGKSQEISNKDQSQSSTNKKSRWQTMGQRHKNGFVCLVCQKFITSKTILIEHYRIHTGEKPIKCDRCSAMFRTKPQMYMHRKRKCCFAVTPLSVEKC</sequence>
<reference evidence="15 16" key="1">
    <citation type="submission" date="2018-03" db="EMBL/GenBank/DDBJ databases">
        <title>Finding Nemo's genes: A chromosome-scale reference assembly of the genome of the orange clownfish Amphiprion percula.</title>
        <authorList>
            <person name="Lehmann R."/>
        </authorList>
    </citation>
    <scope>NUCLEOTIDE SEQUENCE</scope>
</reference>
<dbReference type="InterPro" id="IPR013087">
    <property type="entry name" value="Znf_C2H2_type"/>
</dbReference>
<dbReference type="GO" id="GO:0000981">
    <property type="term" value="F:DNA-binding transcription factor activity, RNA polymerase II-specific"/>
    <property type="evidence" value="ECO:0007669"/>
    <property type="project" value="TreeGrafter"/>
</dbReference>
<keyword evidence="9" id="KW-0238">DNA-binding</keyword>
<dbReference type="STRING" id="161767.ENSAPEP00000017428"/>
<comment type="function">
    <text evidence="1">May be involved in transcriptional regulation.</text>
</comment>
<feature type="domain" description="C2H2-type" evidence="14">
    <location>
        <begin position="398"/>
        <end position="426"/>
    </location>
</feature>
<feature type="domain" description="C2H2-type" evidence="14">
    <location>
        <begin position="370"/>
        <end position="397"/>
    </location>
</feature>
<keyword evidence="4" id="KW-0479">Metal-binding</keyword>
<reference evidence="15" key="3">
    <citation type="submission" date="2025-09" db="UniProtKB">
        <authorList>
            <consortium name="Ensembl"/>
        </authorList>
    </citation>
    <scope>IDENTIFICATION</scope>
</reference>
<evidence type="ECO:0000313" key="16">
    <source>
        <dbReference type="Proteomes" id="UP000265080"/>
    </source>
</evidence>
<organism evidence="15 16">
    <name type="scientific">Amphiprion percula</name>
    <name type="common">Orange clownfish</name>
    <name type="synonym">Lutjanus percula</name>
    <dbReference type="NCBI Taxonomy" id="161767"/>
    <lineage>
        <taxon>Eukaryota</taxon>
        <taxon>Metazoa</taxon>
        <taxon>Chordata</taxon>
        <taxon>Craniata</taxon>
        <taxon>Vertebrata</taxon>
        <taxon>Euteleostomi</taxon>
        <taxon>Actinopterygii</taxon>
        <taxon>Neopterygii</taxon>
        <taxon>Teleostei</taxon>
        <taxon>Neoteleostei</taxon>
        <taxon>Acanthomorphata</taxon>
        <taxon>Ovalentaria</taxon>
        <taxon>Pomacentridae</taxon>
        <taxon>Amphiprion</taxon>
    </lineage>
</organism>
<feature type="domain" description="C2H2-type" evidence="14">
    <location>
        <begin position="266"/>
        <end position="293"/>
    </location>
</feature>
<feature type="region of interest" description="Disordered" evidence="13">
    <location>
        <begin position="333"/>
        <end position="367"/>
    </location>
</feature>
<dbReference type="PANTHER" id="PTHR24394:SF29">
    <property type="entry name" value="MYONEURIN"/>
    <property type="match status" value="1"/>
</dbReference>
<dbReference type="GeneTree" id="ENSGT00940000164868"/>
<dbReference type="Ensembl" id="ENSAPET00000017923.1">
    <property type="protein sequence ID" value="ENSAPEP00000017428.1"/>
    <property type="gene ID" value="ENSAPEG00000012466.1"/>
</dbReference>
<dbReference type="AlphaFoldDB" id="A0A3P8SZ33"/>
<dbReference type="FunFam" id="3.30.160.60:FF:000097">
    <property type="entry name" value="Zinc finger protein"/>
    <property type="match status" value="1"/>
</dbReference>
<protein>
    <recommendedName>
        <fullName evidence="14">C2H2-type domain-containing protein</fullName>
    </recommendedName>
</protein>
<proteinExistence type="inferred from homology"/>
<evidence type="ECO:0000256" key="13">
    <source>
        <dbReference type="SAM" id="MobiDB-lite"/>
    </source>
</evidence>
<dbReference type="FunFam" id="3.30.160.60:FF:000193">
    <property type="entry name" value="Zinc finger protein 300"/>
    <property type="match status" value="1"/>
</dbReference>
<reference evidence="15" key="2">
    <citation type="submission" date="2025-08" db="UniProtKB">
        <authorList>
            <consortium name="Ensembl"/>
        </authorList>
    </citation>
    <scope>IDENTIFICATION</scope>
</reference>
<dbReference type="Pfam" id="PF00096">
    <property type="entry name" value="zf-C2H2"/>
    <property type="match status" value="3"/>
</dbReference>
<feature type="compositionally biased region" description="Basic and acidic residues" evidence="13">
    <location>
        <begin position="333"/>
        <end position="349"/>
    </location>
</feature>
<dbReference type="Gene3D" id="3.30.160.60">
    <property type="entry name" value="Classic Zinc Finger"/>
    <property type="match status" value="5"/>
</dbReference>
<dbReference type="PROSITE" id="PS50157">
    <property type="entry name" value="ZINC_FINGER_C2H2_2"/>
    <property type="match status" value="4"/>
</dbReference>
<keyword evidence="10" id="KW-0804">Transcription</keyword>